<evidence type="ECO:0000259" key="3">
    <source>
        <dbReference type="PROSITE" id="PS50937"/>
    </source>
</evidence>
<evidence type="ECO:0000313" key="5">
    <source>
        <dbReference type="Proteomes" id="UP000245624"/>
    </source>
</evidence>
<dbReference type="PRINTS" id="PR00040">
    <property type="entry name" value="HTHMERR"/>
</dbReference>
<name>A0A317KX35_9BACI</name>
<dbReference type="SMART" id="SM00422">
    <property type="entry name" value="HTH_MERR"/>
    <property type="match status" value="1"/>
</dbReference>
<accession>A0A317KX35</accession>
<dbReference type="RefSeq" id="WP_109985463.1">
    <property type="nucleotide sequence ID" value="NZ_QGTD01000019.1"/>
</dbReference>
<evidence type="ECO:0000313" key="4">
    <source>
        <dbReference type="EMBL" id="PWU67058.1"/>
    </source>
</evidence>
<dbReference type="PANTHER" id="PTHR30204">
    <property type="entry name" value="REDOX-CYCLING DRUG-SENSING TRANSCRIPTIONAL ACTIVATOR SOXR"/>
    <property type="match status" value="1"/>
</dbReference>
<dbReference type="PANTHER" id="PTHR30204:SF95">
    <property type="entry name" value="HTH-TYPE TRANSCRIPTIONAL REGULATOR CUER"/>
    <property type="match status" value="1"/>
</dbReference>
<dbReference type="AlphaFoldDB" id="A0A317KX35"/>
<dbReference type="GO" id="GO:0003677">
    <property type="term" value="F:DNA binding"/>
    <property type="evidence" value="ECO:0007669"/>
    <property type="project" value="UniProtKB-KW"/>
</dbReference>
<evidence type="ECO:0000256" key="2">
    <source>
        <dbReference type="SAM" id="Coils"/>
    </source>
</evidence>
<evidence type="ECO:0000256" key="1">
    <source>
        <dbReference type="ARBA" id="ARBA00023125"/>
    </source>
</evidence>
<dbReference type="InterPro" id="IPR000551">
    <property type="entry name" value="MerR-type_HTH_dom"/>
</dbReference>
<dbReference type="OrthoDB" id="166060at2"/>
<feature type="domain" description="HTH merR-type" evidence="3">
    <location>
        <begin position="4"/>
        <end position="72"/>
    </location>
</feature>
<dbReference type="PROSITE" id="PS50937">
    <property type="entry name" value="HTH_MERR_2"/>
    <property type="match status" value="1"/>
</dbReference>
<dbReference type="InterPro" id="IPR009061">
    <property type="entry name" value="DNA-bd_dom_put_sf"/>
</dbReference>
<protein>
    <submittedName>
        <fullName evidence="4">MerR family transcriptional regulator</fullName>
    </submittedName>
</protein>
<dbReference type="EMBL" id="QGTD01000019">
    <property type="protein sequence ID" value="PWU67058.1"/>
    <property type="molecule type" value="Genomic_DNA"/>
</dbReference>
<dbReference type="Gene3D" id="1.10.1660.10">
    <property type="match status" value="1"/>
</dbReference>
<sequence length="138" mass="16291">MGKVYKIGELSKISNVSKRTIDYYTKMGLLECVRSDANYRLYKETAMEDLQFIEKCKQLHLPLEQIKQKQKLLKNNEMATEDILAQVEQLKMKMKFLKLELEEMYEIIDNIGDENMKMKTNIQSHSSDLMRTLVLFSN</sequence>
<reference evidence="4 5" key="1">
    <citation type="submission" date="2018-05" db="EMBL/GenBank/DDBJ databases">
        <title>Genomic analysis of Gracilibacillus dipsosauri DD1 reveals novel features of a salt-tolerant amylase.</title>
        <authorList>
            <person name="Deutch C.E."/>
            <person name="Yang S."/>
        </authorList>
    </citation>
    <scope>NUCLEOTIDE SEQUENCE [LARGE SCALE GENOMIC DNA]</scope>
    <source>
        <strain evidence="4 5">DD1</strain>
    </source>
</reference>
<dbReference type="Proteomes" id="UP000245624">
    <property type="component" value="Unassembled WGS sequence"/>
</dbReference>
<comment type="caution">
    <text evidence="4">The sequence shown here is derived from an EMBL/GenBank/DDBJ whole genome shotgun (WGS) entry which is preliminary data.</text>
</comment>
<organism evidence="4 5">
    <name type="scientific">Gracilibacillus dipsosauri</name>
    <dbReference type="NCBI Taxonomy" id="178340"/>
    <lineage>
        <taxon>Bacteria</taxon>
        <taxon>Bacillati</taxon>
        <taxon>Bacillota</taxon>
        <taxon>Bacilli</taxon>
        <taxon>Bacillales</taxon>
        <taxon>Bacillaceae</taxon>
        <taxon>Gracilibacillus</taxon>
    </lineage>
</organism>
<keyword evidence="2" id="KW-0175">Coiled coil</keyword>
<feature type="coiled-coil region" evidence="2">
    <location>
        <begin position="80"/>
        <end position="107"/>
    </location>
</feature>
<dbReference type="Pfam" id="PF13411">
    <property type="entry name" value="MerR_1"/>
    <property type="match status" value="1"/>
</dbReference>
<dbReference type="InterPro" id="IPR047057">
    <property type="entry name" value="MerR_fam"/>
</dbReference>
<gene>
    <name evidence="4" type="ORF">DLJ74_17720</name>
</gene>
<dbReference type="SUPFAM" id="SSF46955">
    <property type="entry name" value="Putative DNA-binding domain"/>
    <property type="match status" value="1"/>
</dbReference>
<keyword evidence="5" id="KW-1185">Reference proteome</keyword>
<proteinExistence type="predicted"/>
<dbReference type="GO" id="GO:0003700">
    <property type="term" value="F:DNA-binding transcription factor activity"/>
    <property type="evidence" value="ECO:0007669"/>
    <property type="project" value="InterPro"/>
</dbReference>
<keyword evidence="1" id="KW-0238">DNA-binding</keyword>